<keyword evidence="2" id="KW-1185">Reference proteome</keyword>
<accession>A0A944DI35</accession>
<dbReference type="Pfam" id="PF06945">
    <property type="entry name" value="DUF1289"/>
    <property type="match status" value="1"/>
</dbReference>
<name>A0A944DI35_DENI1</name>
<dbReference type="RefSeq" id="WP_214363225.1">
    <property type="nucleotide sequence ID" value="NZ_JAEKFT010000027.1"/>
</dbReference>
<dbReference type="Proteomes" id="UP000694660">
    <property type="component" value="Unassembled WGS sequence"/>
</dbReference>
<comment type="caution">
    <text evidence="1">The sequence shown here is derived from an EMBL/GenBank/DDBJ whole genome shotgun (WGS) entry which is preliminary data.</text>
</comment>
<dbReference type="EMBL" id="JAEKFT010000027">
    <property type="protein sequence ID" value="MBT0963288.1"/>
    <property type="molecule type" value="Genomic_DNA"/>
</dbReference>
<dbReference type="PANTHER" id="PTHR35175:SF2">
    <property type="entry name" value="DUF1289 DOMAIN-CONTAINING PROTEIN"/>
    <property type="match status" value="1"/>
</dbReference>
<sequence>MSVASPCIDICKMDPRTGLCVGCARTIDEITAWSRIGDDEKRAILARVAEREAALDVFDHDPQASGGRTS</sequence>
<protein>
    <submittedName>
        <fullName evidence="1">DUF1289 domain-containing protein</fullName>
    </submittedName>
</protein>
<evidence type="ECO:0000313" key="2">
    <source>
        <dbReference type="Proteomes" id="UP000694660"/>
    </source>
</evidence>
<proteinExistence type="predicted"/>
<reference evidence="2" key="1">
    <citation type="journal article" date="2022" name="ISME J.">
        <title>Genetic and phylogenetic analysis of dissimilatory iodate-reducing bacteria identifies potential niches across the world's oceans.</title>
        <authorList>
            <person name="Reyes-Umana V."/>
            <person name="Henning Z."/>
            <person name="Lee K."/>
            <person name="Barnum T.P."/>
            <person name="Coates J.D."/>
        </authorList>
    </citation>
    <scope>NUCLEOTIDE SEQUENCE [LARGE SCALE GENOMIC DNA]</scope>
    <source>
        <strain evidence="2">IR12</strain>
    </source>
</reference>
<gene>
    <name evidence="1" type="ORF">I8J34_19060</name>
</gene>
<dbReference type="PANTHER" id="PTHR35175">
    <property type="entry name" value="DUF1289 DOMAIN-CONTAINING PROTEIN"/>
    <property type="match status" value="1"/>
</dbReference>
<dbReference type="InterPro" id="IPR010710">
    <property type="entry name" value="DUF1289"/>
</dbReference>
<evidence type="ECO:0000313" key="1">
    <source>
        <dbReference type="EMBL" id="MBT0963288.1"/>
    </source>
</evidence>
<dbReference type="AlphaFoldDB" id="A0A944DI35"/>
<organism evidence="1 2">
    <name type="scientific">Denitromonas iodatirespirans</name>
    <dbReference type="NCBI Taxonomy" id="2795389"/>
    <lineage>
        <taxon>Bacteria</taxon>
        <taxon>Pseudomonadati</taxon>
        <taxon>Pseudomonadota</taxon>
        <taxon>Betaproteobacteria</taxon>
        <taxon>Rhodocyclales</taxon>
        <taxon>Zoogloeaceae</taxon>
        <taxon>Denitromonas</taxon>
    </lineage>
</organism>